<protein>
    <recommendedName>
        <fullName evidence="3">DUF1725 domain-containing protein</fullName>
    </recommendedName>
</protein>
<name>A0A9L0TCL1_HORSE</name>
<reference evidence="1 2" key="1">
    <citation type="journal article" date="2009" name="Science">
        <title>Genome sequence, comparative analysis, and population genetics of the domestic horse.</title>
        <authorList>
            <consortium name="Broad Institute Genome Sequencing Platform"/>
            <consortium name="Broad Institute Whole Genome Assembly Team"/>
            <person name="Wade C.M."/>
            <person name="Giulotto E."/>
            <person name="Sigurdsson S."/>
            <person name="Zoli M."/>
            <person name="Gnerre S."/>
            <person name="Imsland F."/>
            <person name="Lear T.L."/>
            <person name="Adelson D.L."/>
            <person name="Bailey E."/>
            <person name="Bellone R.R."/>
            <person name="Bloecker H."/>
            <person name="Distl O."/>
            <person name="Edgar R.C."/>
            <person name="Garber M."/>
            <person name="Leeb T."/>
            <person name="Mauceli E."/>
            <person name="MacLeod J.N."/>
            <person name="Penedo M.C.T."/>
            <person name="Raison J.M."/>
            <person name="Sharpe T."/>
            <person name="Vogel J."/>
            <person name="Andersson L."/>
            <person name="Antczak D.F."/>
            <person name="Biagi T."/>
            <person name="Binns M.M."/>
            <person name="Chowdhary B.P."/>
            <person name="Coleman S.J."/>
            <person name="Della Valle G."/>
            <person name="Fryc S."/>
            <person name="Guerin G."/>
            <person name="Hasegawa T."/>
            <person name="Hill E.W."/>
            <person name="Jurka J."/>
            <person name="Kiialainen A."/>
            <person name="Lindgren G."/>
            <person name="Liu J."/>
            <person name="Magnani E."/>
            <person name="Mickelson J.R."/>
            <person name="Murray J."/>
            <person name="Nergadze S.G."/>
            <person name="Onofrio R."/>
            <person name="Pedroni S."/>
            <person name="Piras M.F."/>
            <person name="Raudsepp T."/>
            <person name="Rocchi M."/>
            <person name="Roeed K.H."/>
            <person name="Ryder O.A."/>
            <person name="Searle S."/>
            <person name="Skow L."/>
            <person name="Swinburne J.E."/>
            <person name="Syvaenen A.C."/>
            <person name="Tozaki T."/>
            <person name="Valberg S.J."/>
            <person name="Vaudin M."/>
            <person name="White J.R."/>
            <person name="Zody M.C."/>
            <person name="Lander E.S."/>
            <person name="Lindblad-Toh K."/>
        </authorList>
    </citation>
    <scope>NUCLEOTIDE SEQUENCE [LARGE SCALE GENOMIC DNA]</scope>
    <source>
        <strain evidence="1 2">Thoroughbred</strain>
    </source>
</reference>
<keyword evidence="2" id="KW-1185">Reference proteome</keyword>
<organism evidence="1 2">
    <name type="scientific">Equus caballus</name>
    <name type="common">Horse</name>
    <dbReference type="NCBI Taxonomy" id="9796"/>
    <lineage>
        <taxon>Eukaryota</taxon>
        <taxon>Metazoa</taxon>
        <taxon>Chordata</taxon>
        <taxon>Craniata</taxon>
        <taxon>Vertebrata</taxon>
        <taxon>Euteleostomi</taxon>
        <taxon>Mammalia</taxon>
        <taxon>Eutheria</taxon>
        <taxon>Laurasiatheria</taxon>
        <taxon>Perissodactyla</taxon>
        <taxon>Equidae</taxon>
        <taxon>Equus</taxon>
    </lineage>
</organism>
<evidence type="ECO:0000313" key="2">
    <source>
        <dbReference type="Proteomes" id="UP000002281"/>
    </source>
</evidence>
<dbReference type="AlphaFoldDB" id="A0A9L0TCL1"/>
<reference evidence="1" key="2">
    <citation type="submission" date="2025-08" db="UniProtKB">
        <authorList>
            <consortium name="Ensembl"/>
        </authorList>
    </citation>
    <scope>IDENTIFICATION</scope>
    <source>
        <strain evidence="1">Thoroughbred</strain>
    </source>
</reference>
<proteinExistence type="predicted"/>
<evidence type="ECO:0008006" key="3">
    <source>
        <dbReference type="Google" id="ProtNLM"/>
    </source>
</evidence>
<dbReference type="GeneTree" id="ENSGT01150000286925"/>
<sequence length="88" mass="10674">MHKDTCTPMFTAALFTIAKTWKQPRCPSRVKWIREMWYIYTMEYYLAIKKDEILPFVTTWMDCEDTMLNEISQTETVKYCMISLISRR</sequence>
<evidence type="ECO:0000313" key="1">
    <source>
        <dbReference type="Ensembl" id="ENSECAP00000084837.1"/>
    </source>
</evidence>
<dbReference type="Ensembl" id="ENSECAT00000119055.1">
    <property type="protein sequence ID" value="ENSECAP00000084837.1"/>
    <property type="gene ID" value="ENSECAG00000046093.1"/>
</dbReference>
<accession>A0A9L0TCL1</accession>
<dbReference type="Proteomes" id="UP000002281">
    <property type="component" value="Chromosome 27"/>
</dbReference>
<reference evidence="1" key="3">
    <citation type="submission" date="2025-09" db="UniProtKB">
        <authorList>
            <consortium name="Ensembl"/>
        </authorList>
    </citation>
    <scope>IDENTIFICATION</scope>
    <source>
        <strain evidence="1">Thoroughbred</strain>
    </source>
</reference>